<comment type="caution">
    <text evidence="1">The sequence shown here is derived from an EMBL/GenBank/DDBJ whole genome shotgun (WGS) entry which is preliminary data.</text>
</comment>
<dbReference type="RefSeq" id="WP_182513898.1">
    <property type="nucleotide sequence ID" value="NZ_JACJIQ010000015.1"/>
</dbReference>
<name>A0A839GTJ7_9BACT</name>
<protein>
    <submittedName>
        <fullName evidence="1">Uncharacterized protein</fullName>
    </submittedName>
</protein>
<dbReference type="AlphaFoldDB" id="A0A839GTJ7"/>
<evidence type="ECO:0000313" key="1">
    <source>
        <dbReference type="EMBL" id="MBA9078785.1"/>
    </source>
</evidence>
<proteinExistence type="predicted"/>
<gene>
    <name evidence="1" type="ORF">FHS90_003515</name>
</gene>
<reference evidence="1 2" key="1">
    <citation type="submission" date="2020-08" db="EMBL/GenBank/DDBJ databases">
        <title>Genomic Encyclopedia of Type Strains, Phase IV (KMG-IV): sequencing the most valuable type-strain genomes for metagenomic binning, comparative biology and taxonomic classification.</title>
        <authorList>
            <person name="Goeker M."/>
        </authorList>
    </citation>
    <scope>NUCLEOTIDE SEQUENCE [LARGE SCALE GENOMIC DNA]</scope>
    <source>
        <strain evidence="1 2">DSM 29854</strain>
    </source>
</reference>
<accession>A0A839GTJ7</accession>
<dbReference type="Proteomes" id="UP000563094">
    <property type="component" value="Unassembled WGS sequence"/>
</dbReference>
<keyword evidence="2" id="KW-1185">Reference proteome</keyword>
<sequence length="446" mass="52621">MKYKDRFMYYFSHAHLLDLQRDKTEKKFEDLKFMGKYVDYNYLLLEWKENFVNVKVATPEEAFLGLAEDKPIIDYFNFDELFDDEVFNSSPAMQLAKEVFKKQFSSTLKLNLASNLDTQPEAKELWQKLIPDLKDEYTLKEWMQQFSHMSDALFNDKSVYKDLRRFALDELQLSSKYNIDIESINFNDDLRGTPIQQSFLDFVEKAKPNNDRHPEHKELDYFTTAYNCLNILGIDKEPNKKAKFINTFHDSLHAYYAAHCDYLISEDEGLLLKAKVIFKLLNIDTKVLHVNDFEKTIGQLSGIIDEDAKSYLTLLRHDLSKGLVINNKQSLRYNREYTTIKASQNHFGFFNRLDYIRDQDDGLIVVLYRDSLNLSKFTSYKEFEAVTNKIVKVMGLDKYLKGEYTEEDTEQIINGEWCGRTWEIDEFEFCLEINKGTNKFSFSIIL</sequence>
<organism evidence="1 2">
    <name type="scientific">Rufibacter quisquiliarum</name>
    <dbReference type="NCBI Taxonomy" id="1549639"/>
    <lineage>
        <taxon>Bacteria</taxon>
        <taxon>Pseudomonadati</taxon>
        <taxon>Bacteroidota</taxon>
        <taxon>Cytophagia</taxon>
        <taxon>Cytophagales</taxon>
        <taxon>Hymenobacteraceae</taxon>
        <taxon>Rufibacter</taxon>
    </lineage>
</organism>
<dbReference type="EMBL" id="JACJIQ010000015">
    <property type="protein sequence ID" value="MBA9078785.1"/>
    <property type="molecule type" value="Genomic_DNA"/>
</dbReference>
<evidence type="ECO:0000313" key="2">
    <source>
        <dbReference type="Proteomes" id="UP000563094"/>
    </source>
</evidence>